<keyword evidence="7 12" id="KW-0067">ATP-binding</keyword>
<comment type="pathway">
    <text evidence="12">Carbohydrate degradation; glycolysis; D-glyceraldehyde 3-phosphate and glycerone phosphate from D-glucose: step 3/4.</text>
</comment>
<comment type="subunit">
    <text evidence="12">Homodimer.</text>
</comment>
<sequence length="468" mass="51707">MKDSNNFGFKYSIEGNKQTEIEAMTNQDFEVKSLGECTVTSPLYTAYKNTPMAEGLFVDNDDRILYDPTLEGFKKCLKEGTDPITFEKAGPREKIFFSPSNTKAAIVTCGGLCPGINNVIRSVVNGLYYRYNIKNIVGIPYGYEGLIPEFGHEWVDLTPEKVKDIHMFGGSILGSSRGRQNIERMVDTLERNNIKMLFTIGGDGTLSGNHVIQEEIERRGLKIATAGIPKTIDNDVNFIHKTFGFETAFTTAAPIIRDAHNEATGAYNGVAIVKVMGRDSGFIAANAALAMPDVNFVLVPESEFDLYGPNGFLESLKDRLVKGHHAVVVVAEGAGQNLFEDDQNVEKDASGNIKHQDIGLLLKDSISKFFKDQNFEATVKYIDPSYIIRSEPAIAADSIFCSSLAMNAVHGVMAGKTDFVVGRWNMHFTFLPIPTATSSRKKIDLSGELWWSVLENTGQPYSMKNEEK</sequence>
<dbReference type="SUPFAM" id="SSF53784">
    <property type="entry name" value="Phosphofructokinase"/>
    <property type="match status" value="1"/>
</dbReference>
<evidence type="ECO:0000313" key="14">
    <source>
        <dbReference type="EMBL" id="BDD01709.1"/>
    </source>
</evidence>
<comment type="catalytic activity">
    <reaction evidence="10 12">
        <text>beta-D-fructose 6-phosphate + ATP = beta-D-fructose 1,6-bisphosphate + ADP + H(+)</text>
        <dbReference type="Rhea" id="RHEA:16109"/>
        <dbReference type="ChEBI" id="CHEBI:15378"/>
        <dbReference type="ChEBI" id="CHEBI:30616"/>
        <dbReference type="ChEBI" id="CHEBI:32966"/>
        <dbReference type="ChEBI" id="CHEBI:57634"/>
        <dbReference type="ChEBI" id="CHEBI:456216"/>
        <dbReference type="EC" id="2.7.1.11"/>
    </reaction>
</comment>
<dbReference type="InterPro" id="IPR012004">
    <property type="entry name" value="PyroP-dep_PFK_TP0108"/>
</dbReference>
<dbReference type="EMBL" id="AP025295">
    <property type="protein sequence ID" value="BDD01709.1"/>
    <property type="molecule type" value="Genomic_DNA"/>
</dbReference>
<evidence type="ECO:0000256" key="11">
    <source>
        <dbReference type="ARBA" id="ARBA00048072"/>
    </source>
</evidence>
<evidence type="ECO:0000256" key="8">
    <source>
        <dbReference type="ARBA" id="ARBA00022842"/>
    </source>
</evidence>
<comment type="cofactor">
    <cofactor evidence="1 12">
        <name>Mg(2+)</name>
        <dbReference type="ChEBI" id="CHEBI:18420"/>
    </cofactor>
</comment>
<reference evidence="14 15" key="1">
    <citation type="submission" date="2021-12" db="EMBL/GenBank/DDBJ databases">
        <title>Genome sequencing of bacteria with rrn-lacking chromosome and rrn-plasmid.</title>
        <authorList>
            <person name="Anda M."/>
            <person name="Iwasaki W."/>
        </authorList>
    </citation>
    <scope>NUCLEOTIDE SEQUENCE [LARGE SCALE GENOMIC DNA]</scope>
    <source>
        <strain evidence="14 15">NBRC 101262</strain>
        <plasmid evidence="14 15">pPP3</plasmid>
    </source>
</reference>
<keyword evidence="12" id="KW-0963">Cytoplasm</keyword>
<evidence type="ECO:0000256" key="2">
    <source>
        <dbReference type="ARBA" id="ARBA00003138"/>
    </source>
</evidence>
<feature type="site" description="Important for substrate specificity; cannot use PPi as phosphoryl donor" evidence="12">
    <location>
        <position position="204"/>
    </location>
</feature>
<evidence type="ECO:0000313" key="15">
    <source>
        <dbReference type="Proteomes" id="UP001354989"/>
    </source>
</evidence>
<comment type="catalytic activity">
    <reaction evidence="11">
        <text>beta-D-fructose 6-phosphate + diphosphate = beta-D-fructose 1,6-bisphosphate + phosphate + H(+)</text>
        <dbReference type="Rhea" id="RHEA:13613"/>
        <dbReference type="ChEBI" id="CHEBI:15378"/>
        <dbReference type="ChEBI" id="CHEBI:32966"/>
        <dbReference type="ChEBI" id="CHEBI:33019"/>
        <dbReference type="ChEBI" id="CHEBI:43474"/>
        <dbReference type="ChEBI" id="CHEBI:57634"/>
        <dbReference type="EC" id="2.7.1.90"/>
    </reaction>
</comment>
<dbReference type="InterPro" id="IPR022953">
    <property type="entry name" value="ATP_PFK"/>
</dbReference>
<dbReference type="EC" id="2.7.1.11" evidence="12"/>
<keyword evidence="9 12" id="KW-0324">Glycolysis</keyword>
<dbReference type="InterPro" id="IPR035966">
    <property type="entry name" value="PKF_sf"/>
</dbReference>
<feature type="binding site" evidence="12">
    <location>
        <begin position="276"/>
        <end position="278"/>
    </location>
    <ligand>
        <name>substrate</name>
    </ligand>
</feature>
<evidence type="ECO:0000256" key="9">
    <source>
        <dbReference type="ARBA" id="ARBA00023152"/>
    </source>
</evidence>
<dbReference type="InterPro" id="IPR050929">
    <property type="entry name" value="PFKA"/>
</dbReference>
<geneLocation type="plasmid" evidence="14 15">
    <name>pPP3</name>
</geneLocation>
<keyword evidence="3 12" id="KW-0808">Transferase</keyword>
<proteinExistence type="inferred from homology"/>
<dbReference type="Gene3D" id="3.40.50.450">
    <property type="match status" value="1"/>
</dbReference>
<dbReference type="Proteomes" id="UP001354989">
    <property type="component" value="Plasmid pPP3"/>
</dbReference>
<comment type="similarity">
    <text evidence="12">Belongs to the phosphofructokinase type A (PFKA) family. PPi-dependent PFK group II subfamily. Atypical ATP-dependent clade 'X' sub-subfamily.</text>
</comment>
<dbReference type="NCBIfam" id="NF005301">
    <property type="entry name" value="PRK06830.1"/>
    <property type="match status" value="1"/>
</dbReference>
<evidence type="ECO:0000256" key="5">
    <source>
        <dbReference type="ARBA" id="ARBA00022741"/>
    </source>
</evidence>
<gene>
    <name evidence="14" type="primary">pfkA_2</name>
    <name evidence="12" type="synonym">pfkA</name>
    <name evidence="14" type="ORF">PEPS_39890</name>
</gene>
<evidence type="ECO:0000256" key="6">
    <source>
        <dbReference type="ARBA" id="ARBA00022777"/>
    </source>
</evidence>
<dbReference type="PRINTS" id="PR00476">
    <property type="entry name" value="PHFRCTKINASE"/>
</dbReference>
<feature type="active site" description="Proton acceptor" evidence="12">
    <location>
        <position position="233"/>
    </location>
</feature>
<dbReference type="PIRSF" id="PIRSF000534">
    <property type="entry name" value="PPi_PFK_TP0108"/>
    <property type="match status" value="1"/>
</dbReference>
<evidence type="ECO:0000256" key="4">
    <source>
        <dbReference type="ARBA" id="ARBA00022723"/>
    </source>
</evidence>
<comment type="function">
    <text evidence="2">Catalyzes the phosphorylation of D-fructose 6-phosphate, the first committing step of glycolysis. Uses inorganic phosphate (PPi) as phosphoryl donor instead of ATP like common ATP-dependent phosphofructokinases (ATP-PFKs), which renders the reaction reversible, and can thus function both in glycolysis and gluconeogenesis. Consistently, PPi-PFK can replace the enzymes of both the forward (ATP-PFK) and reverse (fructose-bisphosphatase (FBPase)) reactions.</text>
</comment>
<comment type="function">
    <text evidence="12">Catalyzes the phosphorylation of D-fructose 6-phosphate to fructose 1,6-bisphosphate by ATP, the first committing step of glycolysis.</text>
</comment>
<keyword evidence="15" id="KW-1185">Reference proteome</keyword>
<feature type="binding site" evidence="12">
    <location>
        <position position="111"/>
    </location>
    <ligand>
        <name>ATP</name>
        <dbReference type="ChEBI" id="CHEBI:30616"/>
    </ligand>
</feature>
<evidence type="ECO:0000259" key="13">
    <source>
        <dbReference type="Pfam" id="PF00365"/>
    </source>
</evidence>
<keyword evidence="14" id="KW-0614">Plasmid</keyword>
<feature type="binding site" evidence="12">
    <location>
        <begin position="231"/>
        <end position="233"/>
    </location>
    <ligand>
        <name>substrate</name>
    </ligand>
</feature>
<evidence type="ECO:0000256" key="3">
    <source>
        <dbReference type="ARBA" id="ARBA00022679"/>
    </source>
</evidence>
<accession>A0ABM7VL33</accession>
<keyword evidence="5 12" id="KW-0547">Nucleotide-binding</keyword>
<protein>
    <recommendedName>
        <fullName evidence="12">ATP-dependent 6-phosphofructokinase</fullName>
        <shortName evidence="12">ATP-PFK</shortName>
        <shortName evidence="12">Phosphofructokinase</shortName>
        <ecNumber evidence="12">2.7.1.11</ecNumber>
    </recommendedName>
    <alternativeName>
        <fullName evidence="12">Phosphohexokinase</fullName>
    </alternativeName>
</protein>
<feature type="binding site" evidence="12">
    <location>
        <position position="332"/>
    </location>
    <ligand>
        <name>substrate</name>
    </ligand>
</feature>
<feature type="domain" description="Phosphofructokinase" evidence="13">
    <location>
        <begin position="104"/>
        <end position="410"/>
    </location>
</feature>
<feature type="binding site" evidence="12">
    <location>
        <begin position="177"/>
        <end position="178"/>
    </location>
    <ligand>
        <name>ATP</name>
        <dbReference type="ChEBI" id="CHEBI:30616"/>
    </ligand>
</feature>
<dbReference type="HAMAP" id="MF_01981">
    <property type="entry name" value="Phosphofructokinase_II_X"/>
    <property type="match status" value="1"/>
</dbReference>
<evidence type="ECO:0000256" key="7">
    <source>
        <dbReference type="ARBA" id="ARBA00022840"/>
    </source>
</evidence>
<keyword evidence="4 12" id="KW-0479">Metal-binding</keyword>
<evidence type="ECO:0000256" key="10">
    <source>
        <dbReference type="ARBA" id="ARBA00048070"/>
    </source>
</evidence>
<evidence type="ECO:0000256" key="12">
    <source>
        <dbReference type="HAMAP-Rule" id="MF_01981"/>
    </source>
</evidence>
<dbReference type="PANTHER" id="PTHR45770">
    <property type="entry name" value="ATP-DEPENDENT 6-PHOSPHOFRUCTOKINASE 1"/>
    <property type="match status" value="1"/>
</dbReference>
<keyword evidence="6 12" id="KW-0418">Kinase</keyword>
<name>A0ABM7VL33_9BACT</name>
<comment type="subcellular location">
    <subcellularLocation>
        <location evidence="12">Cytoplasm</location>
    </subcellularLocation>
</comment>
<keyword evidence="8 12" id="KW-0460">Magnesium</keyword>
<feature type="binding site" evidence="12">
    <location>
        <begin position="386"/>
        <end position="389"/>
    </location>
    <ligand>
        <name>substrate</name>
    </ligand>
</feature>
<organism evidence="14 15">
    <name type="scientific">Persicobacter psychrovividus</name>
    <dbReference type="NCBI Taxonomy" id="387638"/>
    <lineage>
        <taxon>Bacteria</taxon>
        <taxon>Pseudomonadati</taxon>
        <taxon>Bacteroidota</taxon>
        <taxon>Cytophagia</taxon>
        <taxon>Cytophagales</taxon>
        <taxon>Persicobacteraceae</taxon>
        <taxon>Persicobacter</taxon>
    </lineage>
</organism>
<feature type="binding site" evidence="12">
    <location>
        <position position="203"/>
    </location>
    <ligand>
        <name>Mg(2+)</name>
        <dbReference type="ChEBI" id="CHEBI:18420"/>
        <note>catalytic</note>
    </ligand>
</feature>
<dbReference type="InterPro" id="IPR000023">
    <property type="entry name" value="Phosphofructokinase_dom"/>
</dbReference>
<evidence type="ECO:0000256" key="1">
    <source>
        <dbReference type="ARBA" id="ARBA00001946"/>
    </source>
</evidence>
<dbReference type="Pfam" id="PF00365">
    <property type="entry name" value="PFK"/>
    <property type="match status" value="1"/>
</dbReference>
<feature type="binding site" evidence="12">
    <location>
        <begin position="202"/>
        <end position="205"/>
    </location>
    <ligand>
        <name>ATP</name>
        <dbReference type="ChEBI" id="CHEBI:30616"/>
    </ligand>
</feature>